<evidence type="ECO:0000259" key="6">
    <source>
        <dbReference type="SMART" id="SM00983"/>
    </source>
</evidence>
<dbReference type="InterPro" id="IPR036371">
    <property type="entry name" value="TPK_B1-bd_sf"/>
</dbReference>
<dbReference type="RefSeq" id="WP_015903694.1">
    <property type="nucleotide sequence ID" value="NC_012108.1"/>
</dbReference>
<protein>
    <recommendedName>
        <fullName evidence="5">Thiamine diphosphokinase</fullName>
        <ecNumber evidence="5">2.7.6.2</ecNumber>
    </recommendedName>
</protein>
<dbReference type="GO" id="GO:0030975">
    <property type="term" value="F:thiamine binding"/>
    <property type="evidence" value="ECO:0007669"/>
    <property type="project" value="InterPro"/>
</dbReference>
<feature type="domain" description="Thiamin pyrophosphokinase thiamin-binding" evidence="6">
    <location>
        <begin position="134"/>
        <end position="205"/>
    </location>
</feature>
<dbReference type="EMBL" id="CP001087">
    <property type="protein sequence ID" value="ACN14908.1"/>
    <property type="molecule type" value="Genomic_DNA"/>
</dbReference>
<dbReference type="GO" id="GO:0004788">
    <property type="term" value="F:thiamine diphosphokinase activity"/>
    <property type="evidence" value="ECO:0007669"/>
    <property type="project" value="UniProtKB-UniRule"/>
</dbReference>
<dbReference type="STRING" id="177437.HRM2_18060"/>
<dbReference type="InterPro" id="IPR007373">
    <property type="entry name" value="Thiamin_PyroPKinase_B1-bd"/>
</dbReference>
<dbReference type="KEGG" id="dat:HRM2_18060"/>
<dbReference type="OrthoDB" id="7057856at2"/>
<dbReference type="Pfam" id="PF04263">
    <property type="entry name" value="TPK_catalytic"/>
    <property type="match status" value="1"/>
</dbReference>
<evidence type="ECO:0000256" key="5">
    <source>
        <dbReference type="NCBIfam" id="TIGR01378"/>
    </source>
</evidence>
<dbReference type="eggNOG" id="COG1564">
    <property type="taxonomic scope" value="Bacteria"/>
</dbReference>
<dbReference type="GO" id="GO:0009229">
    <property type="term" value="P:thiamine diphosphate biosynthetic process"/>
    <property type="evidence" value="ECO:0007669"/>
    <property type="project" value="InterPro"/>
</dbReference>
<evidence type="ECO:0000256" key="4">
    <source>
        <dbReference type="ARBA" id="ARBA00022840"/>
    </source>
</evidence>
<keyword evidence="8" id="KW-1185">Reference proteome</keyword>
<dbReference type="PANTHER" id="PTHR41299">
    <property type="entry name" value="THIAMINE PYROPHOSPHOKINASE"/>
    <property type="match status" value="1"/>
</dbReference>
<keyword evidence="2" id="KW-0547">Nucleotide-binding</keyword>
<dbReference type="PANTHER" id="PTHR41299:SF1">
    <property type="entry name" value="THIAMINE PYROPHOSPHOKINASE"/>
    <property type="match status" value="1"/>
</dbReference>
<dbReference type="Proteomes" id="UP000000442">
    <property type="component" value="Chromosome"/>
</dbReference>
<dbReference type="CDD" id="cd07995">
    <property type="entry name" value="TPK"/>
    <property type="match status" value="1"/>
</dbReference>
<dbReference type="InterPro" id="IPR053149">
    <property type="entry name" value="TPK"/>
</dbReference>
<keyword evidence="3" id="KW-0418">Kinase</keyword>
<organism evidence="7 8">
    <name type="scientific">Desulforapulum autotrophicum (strain ATCC 43914 / DSM 3382 / VKM B-1955 / HRM2)</name>
    <name type="common">Desulfobacterium autotrophicum</name>
    <dbReference type="NCBI Taxonomy" id="177437"/>
    <lineage>
        <taxon>Bacteria</taxon>
        <taxon>Pseudomonadati</taxon>
        <taxon>Thermodesulfobacteriota</taxon>
        <taxon>Desulfobacteria</taxon>
        <taxon>Desulfobacterales</taxon>
        <taxon>Desulfobacteraceae</taxon>
        <taxon>Desulforapulum</taxon>
    </lineage>
</organism>
<keyword evidence="4" id="KW-0067">ATP-binding</keyword>
<dbReference type="GO" id="GO:0006772">
    <property type="term" value="P:thiamine metabolic process"/>
    <property type="evidence" value="ECO:0007669"/>
    <property type="project" value="UniProtKB-UniRule"/>
</dbReference>
<dbReference type="SMART" id="SM00983">
    <property type="entry name" value="TPK_B1_binding"/>
    <property type="match status" value="1"/>
</dbReference>
<dbReference type="AlphaFoldDB" id="C0QBP6"/>
<reference evidence="7 8" key="1">
    <citation type="journal article" date="2009" name="Environ. Microbiol.">
        <title>Genome sequence of Desulfobacterium autotrophicum HRM2, a marine sulfate reducer oxidizing organic carbon completely to carbon dioxide.</title>
        <authorList>
            <person name="Strittmatter A.W."/>
            <person name="Liesegang H."/>
            <person name="Rabus R."/>
            <person name="Decker I."/>
            <person name="Amann J."/>
            <person name="Andres S."/>
            <person name="Henne A."/>
            <person name="Fricke W.F."/>
            <person name="Martinez-Arias R."/>
            <person name="Bartels D."/>
            <person name="Goesmann A."/>
            <person name="Krause L."/>
            <person name="Puehler A."/>
            <person name="Klenk H.P."/>
            <person name="Richter M."/>
            <person name="Schuler M."/>
            <person name="Gloeckner F.O."/>
            <person name="Meyerdierks A."/>
            <person name="Gottschalk G."/>
            <person name="Amann R."/>
        </authorList>
    </citation>
    <scope>NUCLEOTIDE SEQUENCE [LARGE SCALE GENOMIC DNA]</scope>
    <source>
        <strain evidence="8">ATCC 43914 / DSM 3382 / HRM2</strain>
    </source>
</reference>
<evidence type="ECO:0000313" key="7">
    <source>
        <dbReference type="EMBL" id="ACN14908.1"/>
    </source>
</evidence>
<sequence>MNYIVIASGTLKRREYFAGIIRLADKIVAADGGARHLREMNIIPDLVIGDLDSMDKETLVFLEKHNVTLIRHPVDKDATDTELAVQWAMENNATSITLLGVTGTRIDHTLANIFFLEKITRAGVLCKIIDDNNEIHLLVDKIELKGEPGDFLSIIPITQTAGGITITGVDFPLDNAGIPMGSSLGISNRFSGTTARISIKSGMAVVTKSKD</sequence>
<dbReference type="GO" id="GO:0005524">
    <property type="term" value="F:ATP binding"/>
    <property type="evidence" value="ECO:0007669"/>
    <property type="project" value="UniProtKB-KW"/>
</dbReference>
<dbReference type="EC" id="2.7.6.2" evidence="5"/>
<dbReference type="InterPro" id="IPR007371">
    <property type="entry name" value="TPK_catalytic"/>
</dbReference>
<dbReference type="SUPFAM" id="SSF63862">
    <property type="entry name" value="Thiamin pyrophosphokinase, substrate-binding domain"/>
    <property type="match status" value="1"/>
</dbReference>
<evidence type="ECO:0000256" key="3">
    <source>
        <dbReference type="ARBA" id="ARBA00022777"/>
    </source>
</evidence>
<dbReference type="NCBIfam" id="TIGR01378">
    <property type="entry name" value="thi_PPkinase"/>
    <property type="match status" value="1"/>
</dbReference>
<dbReference type="HOGENOM" id="CLU_044237_1_1_7"/>
<evidence type="ECO:0000313" key="8">
    <source>
        <dbReference type="Proteomes" id="UP000000442"/>
    </source>
</evidence>
<evidence type="ECO:0000256" key="2">
    <source>
        <dbReference type="ARBA" id="ARBA00022741"/>
    </source>
</evidence>
<evidence type="ECO:0000256" key="1">
    <source>
        <dbReference type="ARBA" id="ARBA00022679"/>
    </source>
</evidence>
<dbReference type="InterPro" id="IPR006282">
    <property type="entry name" value="Thi_PPkinase"/>
</dbReference>
<name>C0QBP6_DESAH</name>
<dbReference type="InterPro" id="IPR036759">
    <property type="entry name" value="TPK_catalytic_sf"/>
</dbReference>
<accession>C0QBP6</accession>
<dbReference type="SUPFAM" id="SSF63999">
    <property type="entry name" value="Thiamin pyrophosphokinase, catalytic domain"/>
    <property type="match status" value="1"/>
</dbReference>
<dbReference type="Pfam" id="PF04265">
    <property type="entry name" value="TPK_B1_binding"/>
    <property type="match status" value="1"/>
</dbReference>
<keyword evidence="1 7" id="KW-0808">Transferase</keyword>
<gene>
    <name evidence="7" type="primary">thiN</name>
    <name evidence="7" type="ordered locus">HRM2_18060</name>
</gene>
<dbReference type="Gene3D" id="3.40.50.10240">
    <property type="entry name" value="Thiamin pyrophosphokinase, catalytic domain"/>
    <property type="match status" value="1"/>
</dbReference>
<proteinExistence type="predicted"/>
<dbReference type="GO" id="GO:0016301">
    <property type="term" value="F:kinase activity"/>
    <property type="evidence" value="ECO:0007669"/>
    <property type="project" value="UniProtKB-KW"/>
</dbReference>